<dbReference type="EMBL" id="BAAAUX010000024">
    <property type="protein sequence ID" value="GAA2812893.1"/>
    <property type="molecule type" value="Genomic_DNA"/>
</dbReference>
<protein>
    <recommendedName>
        <fullName evidence="4">Terminase small subunit</fullName>
    </recommendedName>
</protein>
<reference evidence="2 3" key="1">
    <citation type="journal article" date="2019" name="Int. J. Syst. Evol. Microbiol.">
        <title>The Global Catalogue of Microorganisms (GCM) 10K type strain sequencing project: providing services to taxonomists for standard genome sequencing and annotation.</title>
        <authorList>
            <consortium name="The Broad Institute Genomics Platform"/>
            <consortium name="The Broad Institute Genome Sequencing Center for Infectious Disease"/>
            <person name="Wu L."/>
            <person name="Ma J."/>
        </authorList>
    </citation>
    <scope>NUCLEOTIDE SEQUENCE [LARGE SCALE GENOMIC DNA]</scope>
    <source>
        <strain evidence="2 3">JCM 9383</strain>
    </source>
</reference>
<comment type="caution">
    <text evidence="2">The sequence shown here is derived from an EMBL/GenBank/DDBJ whole genome shotgun (WGS) entry which is preliminary data.</text>
</comment>
<name>A0ABN3VKF4_9PSEU</name>
<dbReference type="Pfam" id="PF25673">
    <property type="entry name" value="Terminase_7"/>
    <property type="match status" value="1"/>
</dbReference>
<keyword evidence="3" id="KW-1185">Reference proteome</keyword>
<proteinExistence type="predicted"/>
<evidence type="ECO:0000313" key="2">
    <source>
        <dbReference type="EMBL" id="GAA2812893.1"/>
    </source>
</evidence>
<sequence length="139" mass="15625">MGTRGPVPKRSEQRIRRNRTDLPTESVTELGAVSAPDLGLDDPHPLVADWYRALTESAQARYFEPSDWQTARFVAHTMDRYVRSSKPSSQMFAALMSAMSDLLVTEGARRRVRIEIERGQAQEKASVSAIEDYKKLLSG</sequence>
<dbReference type="RefSeq" id="WP_344684648.1">
    <property type="nucleotide sequence ID" value="NZ_BAAAUX010000024.1"/>
</dbReference>
<evidence type="ECO:0000256" key="1">
    <source>
        <dbReference type="SAM" id="MobiDB-lite"/>
    </source>
</evidence>
<gene>
    <name evidence="2" type="ORF">GCM10010470_55410</name>
</gene>
<evidence type="ECO:0000313" key="3">
    <source>
        <dbReference type="Proteomes" id="UP001500979"/>
    </source>
</evidence>
<dbReference type="Proteomes" id="UP001500979">
    <property type="component" value="Unassembled WGS sequence"/>
</dbReference>
<feature type="region of interest" description="Disordered" evidence="1">
    <location>
        <begin position="1"/>
        <end position="26"/>
    </location>
</feature>
<organism evidence="2 3">
    <name type="scientific">Saccharopolyspora taberi</name>
    <dbReference type="NCBI Taxonomy" id="60895"/>
    <lineage>
        <taxon>Bacteria</taxon>
        <taxon>Bacillati</taxon>
        <taxon>Actinomycetota</taxon>
        <taxon>Actinomycetes</taxon>
        <taxon>Pseudonocardiales</taxon>
        <taxon>Pseudonocardiaceae</taxon>
        <taxon>Saccharopolyspora</taxon>
    </lineage>
</organism>
<feature type="compositionally biased region" description="Basic and acidic residues" evidence="1">
    <location>
        <begin position="9"/>
        <end position="22"/>
    </location>
</feature>
<accession>A0ABN3VKF4</accession>
<dbReference type="InterPro" id="IPR057972">
    <property type="entry name" value="Terminase_7"/>
</dbReference>
<evidence type="ECO:0008006" key="4">
    <source>
        <dbReference type="Google" id="ProtNLM"/>
    </source>
</evidence>